<reference evidence="2 3" key="1">
    <citation type="submission" date="2019-05" db="EMBL/GenBank/DDBJ databases">
        <title>Another draft genome of Portunus trituberculatus and its Hox gene families provides insights of decapod evolution.</title>
        <authorList>
            <person name="Jeong J.-H."/>
            <person name="Song I."/>
            <person name="Kim S."/>
            <person name="Choi T."/>
            <person name="Kim D."/>
            <person name="Ryu S."/>
            <person name="Kim W."/>
        </authorList>
    </citation>
    <scope>NUCLEOTIDE SEQUENCE [LARGE SCALE GENOMIC DNA]</scope>
    <source>
        <tissue evidence="2">Muscle</tissue>
    </source>
</reference>
<protein>
    <submittedName>
        <fullName evidence="2">Uncharacterized protein</fullName>
    </submittedName>
</protein>
<accession>A0A5B7FTN2</accession>
<feature type="region of interest" description="Disordered" evidence="1">
    <location>
        <begin position="1"/>
        <end position="39"/>
    </location>
</feature>
<evidence type="ECO:0000313" key="2">
    <source>
        <dbReference type="EMBL" id="MPC49892.1"/>
    </source>
</evidence>
<feature type="compositionally biased region" description="Gly residues" evidence="1">
    <location>
        <begin position="1"/>
        <end position="19"/>
    </location>
</feature>
<dbReference type="AlphaFoldDB" id="A0A5B7FTN2"/>
<dbReference type="EMBL" id="VSRR010009163">
    <property type="protein sequence ID" value="MPC49892.1"/>
    <property type="molecule type" value="Genomic_DNA"/>
</dbReference>
<sequence>MWRGGAGRGRLGPKGGAEQGGARRVLGRSGTERAGLGAGRASARNSHYLFTSLGQRAGRGGYEGVGATGMPGVEVWGAGMGCLFPIWDNGRGLGAALWFTAAAVRTWRTRVSRLIARSTFTLRPIDAARPRLSAVTRRDLSECRGSDRPITLLRPRGSQCPTYYFTPPLYTAARAPASQSWSGLTEVAVTVVPAAGVVVADTPPLATSLQCCAECYAELVELQWRGSSVSGEIVKLMVVVMFVIMI</sequence>
<evidence type="ECO:0000256" key="1">
    <source>
        <dbReference type="SAM" id="MobiDB-lite"/>
    </source>
</evidence>
<proteinExistence type="predicted"/>
<organism evidence="2 3">
    <name type="scientific">Portunus trituberculatus</name>
    <name type="common">Swimming crab</name>
    <name type="synonym">Neptunus trituberculatus</name>
    <dbReference type="NCBI Taxonomy" id="210409"/>
    <lineage>
        <taxon>Eukaryota</taxon>
        <taxon>Metazoa</taxon>
        <taxon>Ecdysozoa</taxon>
        <taxon>Arthropoda</taxon>
        <taxon>Crustacea</taxon>
        <taxon>Multicrustacea</taxon>
        <taxon>Malacostraca</taxon>
        <taxon>Eumalacostraca</taxon>
        <taxon>Eucarida</taxon>
        <taxon>Decapoda</taxon>
        <taxon>Pleocyemata</taxon>
        <taxon>Brachyura</taxon>
        <taxon>Eubrachyura</taxon>
        <taxon>Portunoidea</taxon>
        <taxon>Portunidae</taxon>
        <taxon>Portuninae</taxon>
        <taxon>Portunus</taxon>
    </lineage>
</organism>
<evidence type="ECO:0000313" key="3">
    <source>
        <dbReference type="Proteomes" id="UP000324222"/>
    </source>
</evidence>
<comment type="caution">
    <text evidence="2">The sequence shown here is derived from an EMBL/GenBank/DDBJ whole genome shotgun (WGS) entry which is preliminary data.</text>
</comment>
<dbReference type="Proteomes" id="UP000324222">
    <property type="component" value="Unassembled WGS sequence"/>
</dbReference>
<gene>
    <name evidence="2" type="ORF">E2C01_043709</name>
</gene>
<name>A0A5B7FTN2_PORTR</name>
<keyword evidence="3" id="KW-1185">Reference proteome</keyword>